<dbReference type="InterPro" id="IPR002734">
    <property type="entry name" value="RibDG_C"/>
</dbReference>
<reference evidence="3" key="1">
    <citation type="journal article" date="2019" name="Int. J. Syst. Evol. Microbiol.">
        <title>The Global Catalogue of Microorganisms (GCM) 10K type strain sequencing project: providing services to taxonomists for standard genome sequencing and annotation.</title>
        <authorList>
            <consortium name="The Broad Institute Genomics Platform"/>
            <consortium name="The Broad Institute Genome Sequencing Center for Infectious Disease"/>
            <person name="Wu L."/>
            <person name="Ma J."/>
        </authorList>
    </citation>
    <scope>NUCLEOTIDE SEQUENCE [LARGE SCALE GENOMIC DNA]</scope>
    <source>
        <strain evidence="3">CGMCC 4.7330</strain>
    </source>
</reference>
<evidence type="ECO:0000313" key="2">
    <source>
        <dbReference type="EMBL" id="MFC3964000.1"/>
    </source>
</evidence>
<dbReference type="RefSeq" id="WP_378613716.1">
    <property type="nucleotide sequence ID" value="NZ_JBHSAX010000014.1"/>
</dbReference>
<protein>
    <submittedName>
        <fullName evidence="2">Dihydrofolate reductase family protein</fullName>
    </submittedName>
</protein>
<organism evidence="2 3">
    <name type="scientific">Nocardia jiangsuensis</name>
    <dbReference type="NCBI Taxonomy" id="1691563"/>
    <lineage>
        <taxon>Bacteria</taxon>
        <taxon>Bacillati</taxon>
        <taxon>Actinomycetota</taxon>
        <taxon>Actinomycetes</taxon>
        <taxon>Mycobacteriales</taxon>
        <taxon>Nocardiaceae</taxon>
        <taxon>Nocardia</taxon>
    </lineage>
</organism>
<dbReference type="Proteomes" id="UP001595696">
    <property type="component" value="Unassembled WGS sequence"/>
</dbReference>
<dbReference type="PANTHER" id="PTHR38011">
    <property type="entry name" value="DIHYDROFOLATE REDUCTASE FAMILY PROTEIN (AFU_ORTHOLOGUE AFUA_8G06820)"/>
    <property type="match status" value="1"/>
</dbReference>
<feature type="domain" description="Bacterial bifunctional deaminase-reductase C-terminal" evidence="1">
    <location>
        <begin position="108"/>
        <end position="183"/>
    </location>
</feature>
<keyword evidence="3" id="KW-1185">Reference proteome</keyword>
<dbReference type="InterPro" id="IPR024072">
    <property type="entry name" value="DHFR-like_dom_sf"/>
</dbReference>
<accession>A0ABV8DWF8</accession>
<sequence length="191" mass="20611">MPELVYFVGVSLDGYIAGPAGEIDFFPLGPDFVEWLGGDYPETLPAHVHPHFGIAPGTPNRHFGSVVMGRATYQPGLDAGFPSPYPHLTQYVVSTTLTAAPAPDVRVVTDPGALVRELKANEERDIWLAGGGRLAAALLDEVDSLVIKRYPVLAGAGIPVFAGEFRPTRWAPVRRRSFENGTQVSTFRRAG</sequence>
<dbReference type="Gene3D" id="3.40.430.10">
    <property type="entry name" value="Dihydrofolate Reductase, subunit A"/>
    <property type="match status" value="1"/>
</dbReference>
<evidence type="ECO:0000259" key="1">
    <source>
        <dbReference type="Pfam" id="PF01872"/>
    </source>
</evidence>
<name>A0ABV8DWF8_9NOCA</name>
<evidence type="ECO:0000313" key="3">
    <source>
        <dbReference type="Proteomes" id="UP001595696"/>
    </source>
</evidence>
<dbReference type="InterPro" id="IPR050765">
    <property type="entry name" value="Riboflavin_Biosynth_HTPR"/>
</dbReference>
<proteinExistence type="predicted"/>
<gene>
    <name evidence="2" type="ORF">ACFO0B_18595</name>
</gene>
<dbReference type="EMBL" id="JBHSAX010000014">
    <property type="protein sequence ID" value="MFC3964000.1"/>
    <property type="molecule type" value="Genomic_DNA"/>
</dbReference>
<dbReference type="Pfam" id="PF01872">
    <property type="entry name" value="RibD_C"/>
    <property type="match status" value="1"/>
</dbReference>
<comment type="caution">
    <text evidence="2">The sequence shown here is derived from an EMBL/GenBank/DDBJ whole genome shotgun (WGS) entry which is preliminary data.</text>
</comment>
<dbReference type="SUPFAM" id="SSF53597">
    <property type="entry name" value="Dihydrofolate reductase-like"/>
    <property type="match status" value="1"/>
</dbReference>
<dbReference type="PANTHER" id="PTHR38011:SF11">
    <property type="entry name" value="2,5-DIAMINO-6-RIBOSYLAMINO-4(3H)-PYRIMIDINONE 5'-PHOSPHATE REDUCTASE"/>
    <property type="match status" value="1"/>
</dbReference>